<evidence type="ECO:0000259" key="1">
    <source>
        <dbReference type="SMART" id="SM00382"/>
    </source>
</evidence>
<dbReference type="InterPro" id="IPR003593">
    <property type="entry name" value="AAA+_ATPase"/>
</dbReference>
<dbReference type="RefSeq" id="WP_205133745.1">
    <property type="nucleotide sequence ID" value="NZ_JACSNT010000008.1"/>
</dbReference>
<dbReference type="EMBL" id="JACSNV010000009">
    <property type="protein sequence ID" value="MBM6878038.1"/>
    <property type="molecule type" value="Genomic_DNA"/>
</dbReference>
<keyword evidence="2" id="KW-0067">ATP-binding</keyword>
<dbReference type="Pfam" id="PF01695">
    <property type="entry name" value="IstB_IS21"/>
    <property type="match status" value="1"/>
</dbReference>
<keyword evidence="3" id="KW-1185">Reference proteome</keyword>
<dbReference type="PANTHER" id="PTHR30050:SF4">
    <property type="entry name" value="ATP-BINDING PROTEIN RV3427C IN INSERTION SEQUENCE-RELATED"/>
    <property type="match status" value="1"/>
</dbReference>
<dbReference type="CDD" id="cd00009">
    <property type="entry name" value="AAA"/>
    <property type="match status" value="1"/>
</dbReference>
<sequence length="330" mass="38519">MATRAQLYKEILREYDSLRSQKAAQLRQRTEEVERRFPRLAQIREEMALAGVEAAKMVLQKPERVAEDVLALRQKQSALKEEKEAILALAGMSPAQLEMEYECATCRDTGFVDGQPCVCFKRRLMDKMYDQSNIRQILERENFDYYDLSLYSQQKVEREGISPRDNAGKILRRGLAFVENFDRGGENLLLYGPTGLGKTFLCSCIAKELLDRGKIVLYLTAGQLFRRLEEIRFSHEEDSEREDWDRELLEADLLIIDDLGTEFPTLFTATELFRIMNDRKLAGKSIIISTNLTPEQMKEQYSDRIISRIQEYSILRFFGEDVRLVKRRRR</sequence>
<comment type="caution">
    <text evidence="2">The sequence shown here is derived from an EMBL/GenBank/DDBJ whole genome shotgun (WGS) entry which is preliminary data.</text>
</comment>
<evidence type="ECO:0000313" key="3">
    <source>
        <dbReference type="Proteomes" id="UP000729290"/>
    </source>
</evidence>
<name>A0ABS2GBQ3_9FIRM</name>
<dbReference type="PANTHER" id="PTHR30050">
    <property type="entry name" value="CHROMOSOMAL REPLICATION INITIATOR PROTEIN DNAA"/>
    <property type="match status" value="1"/>
</dbReference>
<dbReference type="SUPFAM" id="SSF52540">
    <property type="entry name" value="P-loop containing nucleoside triphosphate hydrolases"/>
    <property type="match status" value="1"/>
</dbReference>
<keyword evidence="2" id="KW-0547">Nucleotide-binding</keyword>
<dbReference type="Gene3D" id="3.40.50.300">
    <property type="entry name" value="P-loop containing nucleotide triphosphate hydrolases"/>
    <property type="match status" value="1"/>
</dbReference>
<accession>A0ABS2GBQ3</accession>
<protein>
    <submittedName>
        <fullName evidence="2">ATP-binding protein</fullName>
    </submittedName>
</protein>
<organism evidence="2 3">
    <name type="scientific">Anaerotignum lactatifermentans</name>
    <dbReference type="NCBI Taxonomy" id="160404"/>
    <lineage>
        <taxon>Bacteria</taxon>
        <taxon>Bacillati</taxon>
        <taxon>Bacillota</taxon>
        <taxon>Clostridia</taxon>
        <taxon>Lachnospirales</taxon>
        <taxon>Anaerotignaceae</taxon>
        <taxon>Anaerotignum</taxon>
    </lineage>
</organism>
<dbReference type="NCBIfam" id="NF005304">
    <property type="entry name" value="PRK06835.1"/>
    <property type="match status" value="1"/>
</dbReference>
<dbReference type="Proteomes" id="UP000729290">
    <property type="component" value="Unassembled WGS sequence"/>
</dbReference>
<dbReference type="InterPro" id="IPR027417">
    <property type="entry name" value="P-loop_NTPase"/>
</dbReference>
<dbReference type="SMART" id="SM00382">
    <property type="entry name" value="AAA"/>
    <property type="match status" value="1"/>
</dbReference>
<reference evidence="2 3" key="1">
    <citation type="journal article" date="2021" name="Sci. Rep.">
        <title>The distribution of antibiotic resistance genes in chicken gut microbiota commensals.</title>
        <authorList>
            <person name="Juricova H."/>
            <person name="Matiasovicova J."/>
            <person name="Kubasova T."/>
            <person name="Cejkova D."/>
            <person name="Rychlik I."/>
        </authorList>
    </citation>
    <scope>NUCLEOTIDE SEQUENCE [LARGE SCALE GENOMIC DNA]</scope>
    <source>
        <strain evidence="2 3">An431b</strain>
    </source>
</reference>
<dbReference type="InterPro" id="IPR002611">
    <property type="entry name" value="IstB_ATP-bd"/>
</dbReference>
<dbReference type="GO" id="GO:0005524">
    <property type="term" value="F:ATP binding"/>
    <property type="evidence" value="ECO:0007669"/>
    <property type="project" value="UniProtKB-KW"/>
</dbReference>
<proteinExistence type="predicted"/>
<feature type="domain" description="AAA+ ATPase" evidence="1">
    <location>
        <begin position="184"/>
        <end position="311"/>
    </location>
</feature>
<gene>
    <name evidence="2" type="ORF">H9X83_07675</name>
</gene>
<evidence type="ECO:0000313" key="2">
    <source>
        <dbReference type="EMBL" id="MBM6878038.1"/>
    </source>
</evidence>